<keyword evidence="5" id="KW-1185">Reference proteome</keyword>
<dbReference type="PANTHER" id="PTHR30055">
    <property type="entry name" value="HTH-TYPE TRANSCRIPTIONAL REGULATOR RUTR"/>
    <property type="match status" value="1"/>
</dbReference>
<sequence>MDGFSDGRHDKIPLSVNVRVLPNWRIGDSKSLVNLSMIIHVHRMTEKKRPYRLRERAKSREETRRKIVEATMQLHEEIGPRATTISAIAERSGVQRLTVYRHFPDESAVFQACTSHWLSQNPPPDPAGWADIADAGQRFEAAVRAFYGYFSRTHRMWTVSHEDVAHVPALQGPMADFAAFLEGVAADLIAAYGTCSDKPHIAPTIRHALRFQTWSDLEDQGLDEDAKVALVSHWLCCPEEKASRPPD</sequence>
<comment type="caution">
    <text evidence="4">The sequence shown here is derived from an EMBL/GenBank/DDBJ whole genome shotgun (WGS) entry which is preliminary data.</text>
</comment>
<reference evidence="4 5" key="1">
    <citation type="submission" date="2022-10" db="EMBL/GenBank/DDBJ databases">
        <title>Defluviimonas sp. nov., isolated from ocean surface water.</title>
        <authorList>
            <person name="He W."/>
            <person name="Wang L."/>
            <person name="Zhang D.-F."/>
        </authorList>
    </citation>
    <scope>NUCLEOTIDE SEQUENCE [LARGE SCALE GENOMIC DNA]</scope>
    <source>
        <strain evidence="4 5">WL0002</strain>
    </source>
</reference>
<evidence type="ECO:0000313" key="4">
    <source>
        <dbReference type="EMBL" id="MCV2869892.1"/>
    </source>
</evidence>
<gene>
    <name evidence="4" type="ORF">OEW28_14765</name>
</gene>
<accession>A0ABT2ZFK4</accession>
<dbReference type="PRINTS" id="PR00455">
    <property type="entry name" value="HTHTETR"/>
</dbReference>
<dbReference type="InterPro" id="IPR001647">
    <property type="entry name" value="HTH_TetR"/>
</dbReference>
<dbReference type="EMBL" id="JAOWKY010000004">
    <property type="protein sequence ID" value="MCV2869892.1"/>
    <property type="molecule type" value="Genomic_DNA"/>
</dbReference>
<dbReference type="Proteomes" id="UP001652542">
    <property type="component" value="Unassembled WGS sequence"/>
</dbReference>
<proteinExistence type="predicted"/>
<feature type="DNA-binding region" description="H-T-H motif" evidence="2">
    <location>
        <begin position="84"/>
        <end position="103"/>
    </location>
</feature>
<dbReference type="Gene3D" id="1.10.357.10">
    <property type="entry name" value="Tetracycline Repressor, domain 2"/>
    <property type="match status" value="1"/>
</dbReference>
<protein>
    <submittedName>
        <fullName evidence="4">TetR/AcrR family transcriptional regulator</fullName>
    </submittedName>
</protein>
<evidence type="ECO:0000256" key="1">
    <source>
        <dbReference type="ARBA" id="ARBA00023125"/>
    </source>
</evidence>
<dbReference type="Pfam" id="PF00440">
    <property type="entry name" value="TetR_N"/>
    <property type="match status" value="1"/>
</dbReference>
<name>A0ABT2ZFK4_9RHOB</name>
<dbReference type="RefSeq" id="WP_263735564.1">
    <property type="nucleotide sequence ID" value="NZ_JAOWKY010000004.1"/>
</dbReference>
<dbReference type="PROSITE" id="PS50977">
    <property type="entry name" value="HTH_TETR_2"/>
    <property type="match status" value="1"/>
</dbReference>
<dbReference type="InterPro" id="IPR050109">
    <property type="entry name" value="HTH-type_TetR-like_transc_reg"/>
</dbReference>
<evidence type="ECO:0000256" key="2">
    <source>
        <dbReference type="PROSITE-ProRule" id="PRU00335"/>
    </source>
</evidence>
<evidence type="ECO:0000313" key="5">
    <source>
        <dbReference type="Proteomes" id="UP001652542"/>
    </source>
</evidence>
<organism evidence="4 5">
    <name type="scientific">Albidovulum marisflavi</name>
    <dbReference type="NCBI Taxonomy" id="2984159"/>
    <lineage>
        <taxon>Bacteria</taxon>
        <taxon>Pseudomonadati</taxon>
        <taxon>Pseudomonadota</taxon>
        <taxon>Alphaproteobacteria</taxon>
        <taxon>Rhodobacterales</taxon>
        <taxon>Paracoccaceae</taxon>
        <taxon>Albidovulum</taxon>
    </lineage>
</organism>
<evidence type="ECO:0000259" key="3">
    <source>
        <dbReference type="PROSITE" id="PS50977"/>
    </source>
</evidence>
<keyword evidence="1 2" id="KW-0238">DNA-binding</keyword>
<dbReference type="SUPFAM" id="SSF46689">
    <property type="entry name" value="Homeodomain-like"/>
    <property type="match status" value="1"/>
</dbReference>
<dbReference type="InterPro" id="IPR009057">
    <property type="entry name" value="Homeodomain-like_sf"/>
</dbReference>
<feature type="domain" description="HTH tetR-type" evidence="3">
    <location>
        <begin position="61"/>
        <end position="121"/>
    </location>
</feature>
<dbReference type="PANTHER" id="PTHR30055:SF226">
    <property type="entry name" value="HTH-TYPE TRANSCRIPTIONAL REGULATOR PKSA"/>
    <property type="match status" value="1"/>
</dbReference>